<dbReference type="EMBL" id="CP025066">
    <property type="protein sequence ID" value="AUX10682.1"/>
    <property type="molecule type" value="Genomic_DNA"/>
</dbReference>
<dbReference type="KEGG" id="hdf:AArcSl_3075"/>
<evidence type="ECO:0000313" key="3">
    <source>
        <dbReference type="Proteomes" id="UP000263012"/>
    </source>
</evidence>
<proteinExistence type="predicted"/>
<feature type="region of interest" description="Disordered" evidence="1">
    <location>
        <begin position="1"/>
        <end position="45"/>
    </location>
</feature>
<evidence type="ECO:0000256" key="1">
    <source>
        <dbReference type="SAM" id="MobiDB-lite"/>
    </source>
</evidence>
<name>A0A343TNL0_9EURY</name>
<sequence>MSSDGDSGEWAASESKDWKDGRHRRENEHVLAHAGEVPRQRSRRTLSKMHQAYERAYQRGWLGEGFPPSFQETQLYRDLMSHHATEGFSEAIAEGDAAGVRHYVGSQEDPPDISGLKAIGKVDDLITGPAPVIVILGEMGDGKTDFAGLLGQRWSDHQPSDRLVGTNIRSLEEKTEWVDEDGEVRSGWIRSYGELMEWVQQDGDPLEYSQRSKLFIGDEFSSAASGRGKQGYETATKMTPLVYKIRKYGGALIYIAHGPKSIHPMLWRVGTIVKKTSKKKAVVADRIRSGKVADVQFEIEGIPPTDWTFRTEEASEWSWSETGSEEVYEPEQAAKDTAIWTVIRCKEAGMTDRETAKFVPYSHGWVNSRWQEHREGRKHDETLAKVEEVIA</sequence>
<dbReference type="AlphaFoldDB" id="A0A343TNL0"/>
<accession>A0A343TNL0</accession>
<keyword evidence="3" id="KW-1185">Reference proteome</keyword>
<dbReference type="GeneID" id="37879441"/>
<dbReference type="OrthoDB" id="324846at2157"/>
<dbReference type="RefSeq" id="WP_119821216.1">
    <property type="nucleotide sequence ID" value="NZ_CP025066.1"/>
</dbReference>
<reference evidence="3" key="1">
    <citation type="submission" date="2017-11" db="EMBL/GenBank/DDBJ databases">
        <title>Phenotypic and genomic properties of facultatively anaerobic sulfur-reducing natronoarchaea from hypersaline soda lakes.</title>
        <authorList>
            <person name="Sorokin D.Y."/>
            <person name="Kublanov I.V."/>
            <person name="Roman P."/>
            <person name="Sinninghe Damste J.S."/>
            <person name="Golyshin P.N."/>
            <person name="Rojo D."/>
            <person name="Ciordia S."/>
            <person name="Mena M.D.C."/>
            <person name="Ferrer M."/>
            <person name="Messina E."/>
            <person name="Smedile F."/>
            <person name="La Spada G."/>
            <person name="La Cono V."/>
            <person name="Yakimov M.M."/>
        </authorList>
    </citation>
    <scope>NUCLEOTIDE SEQUENCE [LARGE SCALE GENOMIC DNA]</scope>
    <source>
        <strain evidence="3">AArc-Sl</strain>
    </source>
</reference>
<protein>
    <submittedName>
        <fullName evidence="2">Uncharacterized protein</fullName>
    </submittedName>
</protein>
<gene>
    <name evidence="2" type="ORF">AArcSl_3075</name>
</gene>
<organism evidence="2 3">
    <name type="scientific">Halalkaliarchaeum desulfuricum</name>
    <dbReference type="NCBI Taxonomy" id="2055893"/>
    <lineage>
        <taxon>Archaea</taxon>
        <taxon>Methanobacteriati</taxon>
        <taxon>Methanobacteriota</taxon>
        <taxon>Stenosarchaea group</taxon>
        <taxon>Halobacteria</taxon>
        <taxon>Halobacteriales</taxon>
        <taxon>Haloferacaceae</taxon>
        <taxon>Halalkaliarchaeum</taxon>
    </lineage>
</organism>
<dbReference type="Proteomes" id="UP000263012">
    <property type="component" value="Chromosome"/>
</dbReference>
<feature type="compositionally biased region" description="Basic and acidic residues" evidence="1">
    <location>
        <begin position="14"/>
        <end position="39"/>
    </location>
</feature>
<evidence type="ECO:0000313" key="2">
    <source>
        <dbReference type="EMBL" id="AUX10682.1"/>
    </source>
</evidence>